<sequence>MLSSAYLIEIDALPRFPKVQRLVQTLSYLHFVCDVSRPDWNEWPDLSSYHVEYLAIDLFAERDTLGVESIDLSSMMRLATSPKRLRRVLLRPRLVQQSDVQRTAQAVVEWAAAQSDERVHIEDTFVSIGNPKSGFLWHKLDEEDSLNGRSVWLQGRQAWRPLPHMLDYIWHAASLEATVRGHYSSVAYST</sequence>
<protein>
    <submittedName>
        <fullName evidence="1">Uncharacterized protein</fullName>
    </submittedName>
</protein>
<proteinExistence type="predicted"/>
<reference evidence="1 2" key="1">
    <citation type="journal article" date="2016" name="Mol. Biol. Evol.">
        <title>Comparative Genomics of Early-Diverging Mushroom-Forming Fungi Provides Insights into the Origins of Lignocellulose Decay Capabilities.</title>
        <authorList>
            <person name="Nagy L.G."/>
            <person name="Riley R."/>
            <person name="Tritt A."/>
            <person name="Adam C."/>
            <person name="Daum C."/>
            <person name="Floudas D."/>
            <person name="Sun H."/>
            <person name="Yadav J.S."/>
            <person name="Pangilinan J."/>
            <person name="Larsson K.H."/>
            <person name="Matsuura K."/>
            <person name="Barry K."/>
            <person name="Labutti K."/>
            <person name="Kuo R."/>
            <person name="Ohm R.A."/>
            <person name="Bhattacharya S.S."/>
            <person name="Shirouzu T."/>
            <person name="Yoshinaga Y."/>
            <person name="Martin F.M."/>
            <person name="Grigoriev I.V."/>
            <person name="Hibbett D.S."/>
        </authorList>
    </citation>
    <scope>NUCLEOTIDE SEQUENCE [LARGE SCALE GENOMIC DNA]</scope>
    <source>
        <strain evidence="1 2">HHB12029</strain>
    </source>
</reference>
<evidence type="ECO:0000313" key="2">
    <source>
        <dbReference type="Proteomes" id="UP000077266"/>
    </source>
</evidence>
<dbReference type="EMBL" id="KV426090">
    <property type="protein sequence ID" value="KZV88796.1"/>
    <property type="molecule type" value="Genomic_DNA"/>
</dbReference>
<dbReference type="Proteomes" id="UP000077266">
    <property type="component" value="Unassembled WGS sequence"/>
</dbReference>
<gene>
    <name evidence="1" type="ORF">EXIGLDRAFT_165255</name>
</gene>
<dbReference type="InParanoid" id="A0A165FD63"/>
<accession>A0A165FD63</accession>
<name>A0A165FD63_EXIGL</name>
<evidence type="ECO:0000313" key="1">
    <source>
        <dbReference type="EMBL" id="KZV88796.1"/>
    </source>
</evidence>
<organism evidence="1 2">
    <name type="scientific">Exidia glandulosa HHB12029</name>
    <dbReference type="NCBI Taxonomy" id="1314781"/>
    <lineage>
        <taxon>Eukaryota</taxon>
        <taxon>Fungi</taxon>
        <taxon>Dikarya</taxon>
        <taxon>Basidiomycota</taxon>
        <taxon>Agaricomycotina</taxon>
        <taxon>Agaricomycetes</taxon>
        <taxon>Auriculariales</taxon>
        <taxon>Exidiaceae</taxon>
        <taxon>Exidia</taxon>
    </lineage>
</organism>
<keyword evidence="2" id="KW-1185">Reference proteome</keyword>
<dbReference type="AlphaFoldDB" id="A0A165FD63"/>